<dbReference type="InterPro" id="IPR045401">
    <property type="entry name" value="GAP1-M"/>
</dbReference>
<dbReference type="EMBL" id="JACHJN010000011">
    <property type="protein sequence ID" value="MBB5959596.1"/>
    <property type="molecule type" value="Genomic_DNA"/>
</dbReference>
<keyword evidence="5" id="KW-1185">Reference proteome</keyword>
<dbReference type="RefSeq" id="WP_184696614.1">
    <property type="nucleotide sequence ID" value="NZ_JACHJN010000011.1"/>
</dbReference>
<dbReference type="Pfam" id="PF20052">
    <property type="entry name" value="GAP1-C"/>
    <property type="match status" value="1"/>
</dbReference>
<dbReference type="InterPro" id="IPR049532">
    <property type="entry name" value="GAP1-like_C"/>
</dbReference>
<reference evidence="4 5" key="1">
    <citation type="submission" date="2020-08" db="EMBL/GenBank/DDBJ databases">
        <title>Genomic Encyclopedia of Type Strains, Phase III (KMG-III): the genomes of soil and plant-associated and newly described type strains.</title>
        <authorList>
            <person name="Whitman W."/>
        </authorList>
    </citation>
    <scope>NUCLEOTIDE SEQUENCE [LARGE SCALE GENOMIC DNA]</scope>
    <source>
        <strain evidence="4 5">CECT 8640</strain>
    </source>
</reference>
<evidence type="ECO:0000313" key="5">
    <source>
        <dbReference type="Proteomes" id="UP000547510"/>
    </source>
</evidence>
<evidence type="ECO:0000313" key="4">
    <source>
        <dbReference type="EMBL" id="MBB5959596.1"/>
    </source>
</evidence>
<dbReference type="Pfam" id="PF20013">
    <property type="entry name" value="GAP1-N2"/>
    <property type="match status" value="1"/>
</dbReference>
<sequence length="781" mass="85488">MGFSQLYYTSCERGLSGHPGYQFNAATPGVAPDVMADVESLTAYDPPKSVAYDSDAAQIARSPVNLCYRPGDSTVLANVVFVGNDYSRRFGNYFAHALVTDDIGRDLGDLLPIELWRAELWHRDPVDDPALPAVEHPVRGALDRAAVARFVAGHRASRHLAALLTAVDRVLTTGERKVVIVDDDADSVAHWIAAVSYLLPARAVRRMSFATYENAPRYSRLNVIGTVPESDVDRTAFETYHLFDLVAGETSGLPVHPLAEMLVYVGVESALELWRQAAQLADGDERGLDDWHAVVLASIGADRADAPVVVPWLARNAHRLGAATVDRIGSGLDVGGCPAASLAELAAAAREVGSHAFAEHVEIAWVKAYVSGDAQGPELSLRSPATRATAAGVVAESLRAAVLPRVADLLDWARRCEIDVDRGTLHEIGSRALGPKLLADPSDERVDGLLRTWPHLRAGVVEHVTARGRLPELVGLLKSDVAEVLALRQHPALTAAATIADAQTGAVHRTVALSRITTDVPPSPDVLEALWPDRAWTHDEASLLLRDLVPALLCTPPLLAWLDAALLAPPVDGDVYDRLCAQAREHPAFDRIPATTRRHVDARFRLGNMVEAVVRADSSQAFSARLASLRKSYAGSSPQRQATIREMLLDRMEDMPIRYFAFVLVKLPDLCTAYVDEARPDLQVRTANPQAAADLLMIVWELRRLGGTMPEARVVQRELEKIALDALRKWRRRPLRDTIALLRDQRSPSAAEWFQEWADEKTGTALTRFFHKRFFPRGSTT</sequence>
<gene>
    <name evidence="4" type="ORF">FHS29_006217</name>
</gene>
<evidence type="ECO:0000259" key="2">
    <source>
        <dbReference type="Pfam" id="PF20014"/>
    </source>
</evidence>
<dbReference type="Proteomes" id="UP000547510">
    <property type="component" value="Unassembled WGS sequence"/>
</dbReference>
<evidence type="ECO:0000259" key="3">
    <source>
        <dbReference type="Pfam" id="PF20052"/>
    </source>
</evidence>
<dbReference type="Pfam" id="PF20014">
    <property type="entry name" value="GAP1-M"/>
    <property type="match status" value="1"/>
</dbReference>
<accession>A0A841CW43</accession>
<protein>
    <submittedName>
        <fullName evidence="4">Uncharacterized protein</fullName>
    </submittedName>
</protein>
<name>A0A841CW43_9PSEU</name>
<feature type="domain" description="GTPase-associated protein 1-like C-terminal" evidence="3">
    <location>
        <begin position="274"/>
        <end position="753"/>
    </location>
</feature>
<dbReference type="InterPro" id="IPR045402">
    <property type="entry name" value="GAP1-N2"/>
</dbReference>
<feature type="domain" description="GTPase-associated protein 1 middle" evidence="2">
    <location>
        <begin position="150"/>
        <end position="246"/>
    </location>
</feature>
<comment type="caution">
    <text evidence="4">The sequence shown here is derived from an EMBL/GenBank/DDBJ whole genome shotgun (WGS) entry which is preliminary data.</text>
</comment>
<dbReference type="AlphaFoldDB" id="A0A841CW43"/>
<organism evidence="4 5">
    <name type="scientific">Saccharothrix tamanrassetensis</name>
    <dbReference type="NCBI Taxonomy" id="1051531"/>
    <lineage>
        <taxon>Bacteria</taxon>
        <taxon>Bacillati</taxon>
        <taxon>Actinomycetota</taxon>
        <taxon>Actinomycetes</taxon>
        <taxon>Pseudonocardiales</taxon>
        <taxon>Pseudonocardiaceae</taxon>
        <taxon>Saccharothrix</taxon>
    </lineage>
</organism>
<proteinExistence type="predicted"/>
<evidence type="ECO:0000259" key="1">
    <source>
        <dbReference type="Pfam" id="PF20013"/>
    </source>
</evidence>
<feature type="domain" description="GTPase-associated protein 1 N-terminal" evidence="1">
    <location>
        <begin position="3"/>
        <end position="137"/>
    </location>
</feature>